<evidence type="ECO:0000313" key="9">
    <source>
        <dbReference type="Proteomes" id="UP000034952"/>
    </source>
</evidence>
<dbReference type="GO" id="GO:0008270">
    <property type="term" value="F:zinc ion binding"/>
    <property type="evidence" value="ECO:0007669"/>
    <property type="project" value="UniProtKB-UniRule"/>
</dbReference>
<dbReference type="SUPFAM" id="SSF55486">
    <property type="entry name" value="Metalloproteases ('zincins'), catalytic domain"/>
    <property type="match status" value="1"/>
</dbReference>
<dbReference type="InterPro" id="IPR002036">
    <property type="entry name" value="YbeY"/>
</dbReference>
<keyword evidence="5 7" id="KW-0378">Hydrolase</keyword>
<protein>
    <recommendedName>
        <fullName evidence="7">Endoribonuclease YbeY</fullName>
        <ecNumber evidence="7">3.1.-.-</ecNumber>
    </recommendedName>
</protein>
<evidence type="ECO:0000256" key="1">
    <source>
        <dbReference type="ARBA" id="ARBA00010875"/>
    </source>
</evidence>
<dbReference type="Pfam" id="PF02130">
    <property type="entry name" value="YbeY"/>
    <property type="match status" value="1"/>
</dbReference>
<organism evidence="8 9">
    <name type="scientific">Candidatus Nomurabacteria bacterium GW2011_GWE1_35_16</name>
    <dbReference type="NCBI Taxonomy" id="1618761"/>
    <lineage>
        <taxon>Bacteria</taxon>
        <taxon>Candidatus Nomuraibacteriota</taxon>
    </lineage>
</organism>
<comment type="caution">
    <text evidence="8">The sequence shown here is derived from an EMBL/GenBank/DDBJ whole genome shotgun (WGS) entry which is preliminary data.</text>
</comment>
<evidence type="ECO:0000256" key="4">
    <source>
        <dbReference type="ARBA" id="ARBA00022759"/>
    </source>
</evidence>
<sequence length="128" mass="14778">MPVSEFSTITNTTKGKLPRLPFVYIKNAILGEKYELGVSFLSSGKQRNLNKKYRGIDKTTNILSFPLTKTSGDITFDLIKVKKDAPLFDMTYSKFLKYLFIHGLLHLKGYDHSDIMEKQEKKFLKMFS</sequence>
<dbReference type="Proteomes" id="UP000034952">
    <property type="component" value="Unassembled WGS sequence"/>
</dbReference>
<evidence type="ECO:0000313" key="8">
    <source>
        <dbReference type="EMBL" id="KKP65972.1"/>
    </source>
</evidence>
<dbReference type="GO" id="GO:0004521">
    <property type="term" value="F:RNA endonuclease activity"/>
    <property type="evidence" value="ECO:0007669"/>
    <property type="project" value="UniProtKB-UniRule"/>
</dbReference>
<dbReference type="HAMAP" id="MF_00009">
    <property type="entry name" value="Endoribonucl_YbeY"/>
    <property type="match status" value="1"/>
</dbReference>
<dbReference type="InterPro" id="IPR023091">
    <property type="entry name" value="MetalPrtase_cat_dom_sf_prd"/>
</dbReference>
<evidence type="ECO:0000256" key="2">
    <source>
        <dbReference type="ARBA" id="ARBA00022722"/>
    </source>
</evidence>
<comment type="function">
    <text evidence="7">Single strand-specific metallo-endoribonuclease involved in late-stage 70S ribosome quality control and in maturation of the 3' terminus of the 16S rRNA.</text>
</comment>
<keyword evidence="7" id="KW-0963">Cytoplasm</keyword>
<proteinExistence type="inferred from homology"/>
<dbReference type="EC" id="3.1.-.-" evidence="7"/>
<name>A0A0G0EF32_9BACT</name>
<feature type="binding site" evidence="7">
    <location>
        <position position="102"/>
    </location>
    <ligand>
        <name>Zn(2+)</name>
        <dbReference type="ChEBI" id="CHEBI:29105"/>
        <note>catalytic</note>
    </ligand>
</feature>
<dbReference type="NCBIfam" id="TIGR00043">
    <property type="entry name" value="rRNA maturation RNase YbeY"/>
    <property type="match status" value="1"/>
</dbReference>
<gene>
    <name evidence="7" type="primary">ybeY</name>
    <name evidence="8" type="ORF">UR64_C0015G0011</name>
</gene>
<evidence type="ECO:0000256" key="7">
    <source>
        <dbReference type="HAMAP-Rule" id="MF_00009"/>
    </source>
</evidence>
<dbReference type="GO" id="GO:0006364">
    <property type="term" value="P:rRNA processing"/>
    <property type="evidence" value="ECO:0007669"/>
    <property type="project" value="UniProtKB-UniRule"/>
</dbReference>
<comment type="cofactor">
    <cofactor evidence="7">
        <name>Zn(2+)</name>
        <dbReference type="ChEBI" id="CHEBI:29105"/>
    </cofactor>
    <text evidence="7">Binds 1 zinc ion.</text>
</comment>
<keyword evidence="2 7" id="KW-0540">Nuclease</keyword>
<keyword evidence="3 7" id="KW-0479">Metal-binding</keyword>
<reference evidence="8 9" key="1">
    <citation type="journal article" date="2015" name="Nature">
        <title>rRNA introns, odd ribosomes, and small enigmatic genomes across a large radiation of phyla.</title>
        <authorList>
            <person name="Brown C.T."/>
            <person name="Hug L.A."/>
            <person name="Thomas B.C."/>
            <person name="Sharon I."/>
            <person name="Castelle C.J."/>
            <person name="Singh A."/>
            <person name="Wilkins M.J."/>
            <person name="Williams K.H."/>
            <person name="Banfield J.F."/>
        </authorList>
    </citation>
    <scope>NUCLEOTIDE SEQUENCE [LARGE SCALE GENOMIC DNA]</scope>
</reference>
<accession>A0A0G0EF32</accession>
<keyword evidence="4 7" id="KW-0255">Endonuclease</keyword>
<evidence type="ECO:0000256" key="6">
    <source>
        <dbReference type="ARBA" id="ARBA00022833"/>
    </source>
</evidence>
<dbReference type="Gene3D" id="3.40.390.30">
    <property type="entry name" value="Metalloproteases ('zincins'), catalytic domain"/>
    <property type="match status" value="1"/>
</dbReference>
<evidence type="ECO:0000256" key="5">
    <source>
        <dbReference type="ARBA" id="ARBA00022801"/>
    </source>
</evidence>
<keyword evidence="7" id="KW-0690">Ribosome biogenesis</keyword>
<dbReference type="GO" id="GO:0005737">
    <property type="term" value="C:cytoplasm"/>
    <property type="evidence" value="ECO:0007669"/>
    <property type="project" value="UniProtKB-SubCell"/>
</dbReference>
<dbReference type="GO" id="GO:0004222">
    <property type="term" value="F:metalloendopeptidase activity"/>
    <property type="evidence" value="ECO:0007669"/>
    <property type="project" value="InterPro"/>
</dbReference>
<evidence type="ECO:0000256" key="3">
    <source>
        <dbReference type="ARBA" id="ARBA00022723"/>
    </source>
</evidence>
<comment type="subcellular location">
    <subcellularLocation>
        <location evidence="7">Cytoplasm</location>
    </subcellularLocation>
</comment>
<keyword evidence="7" id="KW-0698">rRNA processing</keyword>
<feature type="binding site" evidence="7">
    <location>
        <position position="106"/>
    </location>
    <ligand>
        <name>Zn(2+)</name>
        <dbReference type="ChEBI" id="CHEBI:29105"/>
        <note>catalytic</note>
    </ligand>
</feature>
<dbReference type="AlphaFoldDB" id="A0A0G0EF32"/>
<dbReference type="EMBL" id="LBPY01000015">
    <property type="protein sequence ID" value="KKP65972.1"/>
    <property type="molecule type" value="Genomic_DNA"/>
</dbReference>
<comment type="similarity">
    <text evidence="1 7">Belongs to the endoribonuclease YbeY family.</text>
</comment>
<keyword evidence="6 7" id="KW-0862">Zinc</keyword>
<feature type="binding site" evidence="7">
    <location>
        <position position="112"/>
    </location>
    <ligand>
        <name>Zn(2+)</name>
        <dbReference type="ChEBI" id="CHEBI:29105"/>
        <note>catalytic</note>
    </ligand>
</feature>